<dbReference type="AlphaFoldDB" id="A0A1I4QS74"/>
<dbReference type="OrthoDB" id="5700790at2"/>
<evidence type="ECO:0000313" key="5">
    <source>
        <dbReference type="Proteomes" id="UP000198519"/>
    </source>
</evidence>
<dbReference type="EMBL" id="FOUE01000003">
    <property type="protein sequence ID" value="SFM42918.1"/>
    <property type="molecule type" value="Genomic_DNA"/>
</dbReference>
<protein>
    <recommendedName>
        <fullName evidence="6">Chromosome partition protein Smc</fullName>
    </recommendedName>
</protein>
<reference evidence="5" key="1">
    <citation type="submission" date="2016-10" db="EMBL/GenBank/DDBJ databases">
        <authorList>
            <person name="Varghese N."/>
            <person name="Submissions S."/>
        </authorList>
    </citation>
    <scope>NUCLEOTIDE SEQUENCE [LARGE SCALE GENOMIC DNA]</scope>
    <source>
        <strain evidence="5">CGMCC 1.7061</strain>
    </source>
</reference>
<gene>
    <name evidence="4" type="ORF">SAMN04487963_2550</name>
</gene>
<dbReference type="RefSeq" id="WP_092023092.1">
    <property type="nucleotide sequence ID" value="NZ_FOUE01000003.1"/>
</dbReference>
<feature type="compositionally biased region" description="Basic and acidic residues" evidence="2">
    <location>
        <begin position="1"/>
        <end position="15"/>
    </location>
</feature>
<keyword evidence="3" id="KW-0472">Membrane</keyword>
<keyword evidence="1" id="KW-0175">Coiled coil</keyword>
<keyword evidence="3" id="KW-0812">Transmembrane</keyword>
<proteinExistence type="predicted"/>
<feature type="region of interest" description="Disordered" evidence="2">
    <location>
        <begin position="1"/>
        <end position="60"/>
    </location>
</feature>
<evidence type="ECO:0000256" key="3">
    <source>
        <dbReference type="SAM" id="Phobius"/>
    </source>
</evidence>
<organism evidence="4 5">
    <name type="scientific">Marinobacter zhejiangensis</name>
    <dbReference type="NCBI Taxonomy" id="488535"/>
    <lineage>
        <taxon>Bacteria</taxon>
        <taxon>Pseudomonadati</taxon>
        <taxon>Pseudomonadota</taxon>
        <taxon>Gammaproteobacteria</taxon>
        <taxon>Pseudomonadales</taxon>
        <taxon>Marinobacteraceae</taxon>
        <taxon>Marinobacter</taxon>
    </lineage>
</organism>
<accession>A0A1I4QS74</accession>
<evidence type="ECO:0000256" key="2">
    <source>
        <dbReference type="SAM" id="MobiDB-lite"/>
    </source>
</evidence>
<name>A0A1I4QS74_9GAMM</name>
<feature type="transmembrane region" description="Helical" evidence="3">
    <location>
        <begin position="65"/>
        <end position="84"/>
    </location>
</feature>
<dbReference type="STRING" id="488535.SAMN04487963_2550"/>
<feature type="coiled-coil region" evidence="1">
    <location>
        <begin position="151"/>
        <end position="178"/>
    </location>
</feature>
<feature type="compositionally biased region" description="Basic and acidic residues" evidence="2">
    <location>
        <begin position="23"/>
        <end position="36"/>
    </location>
</feature>
<dbReference type="Proteomes" id="UP000198519">
    <property type="component" value="Unassembled WGS sequence"/>
</dbReference>
<evidence type="ECO:0000256" key="1">
    <source>
        <dbReference type="SAM" id="Coils"/>
    </source>
</evidence>
<sequence>MEPIRPDEDELRSRSVPETAPKSSRERPVEKADKANKTPKKSTPAKTPESVSRDNDGAGKRSRGVGLLFALLVVAIALGAGLGFQQERRIQALEGQLEEADYWARQSKLALARFEGALSETGESLEETGASMGERLDAVDGEIRKLWVLANERNRQQLENLQAELEGLQSGLAGQVERVGGVESTLDKQRERLTADMAGLGERLDEQGEVLAGQLAGLAEQVGSVDGLVDSRLQRFLQERRLADEEVASRLAALERQVSQQAGSAELTQVRNRLTELEQTVKSIDASRAQLTSRLVGLSEELARLRQGGGGQ</sequence>
<keyword evidence="5" id="KW-1185">Reference proteome</keyword>
<evidence type="ECO:0000313" key="4">
    <source>
        <dbReference type="EMBL" id="SFM42918.1"/>
    </source>
</evidence>
<keyword evidence="3" id="KW-1133">Transmembrane helix</keyword>
<feature type="coiled-coil region" evidence="1">
    <location>
        <begin position="267"/>
        <end position="308"/>
    </location>
</feature>
<evidence type="ECO:0008006" key="6">
    <source>
        <dbReference type="Google" id="ProtNLM"/>
    </source>
</evidence>